<keyword evidence="5" id="KW-0472">Membrane</keyword>
<evidence type="ECO:0000313" key="9">
    <source>
        <dbReference type="RefSeq" id="XP_023563721.1"/>
    </source>
</evidence>
<gene>
    <name evidence="9" type="primary">LOC111814451</name>
</gene>
<dbReference type="SMART" id="SM00409">
    <property type="entry name" value="IG"/>
    <property type="match status" value="2"/>
</dbReference>
<dbReference type="GeneID" id="111814451"/>
<dbReference type="InterPro" id="IPR013783">
    <property type="entry name" value="Ig-like_fold"/>
</dbReference>
<evidence type="ECO:0000256" key="2">
    <source>
        <dbReference type="ARBA" id="ARBA00023157"/>
    </source>
</evidence>
<dbReference type="InterPro" id="IPR036179">
    <property type="entry name" value="Ig-like_dom_sf"/>
</dbReference>
<dbReference type="InterPro" id="IPR050412">
    <property type="entry name" value="Ig-like_Receptors_ImmuneReg"/>
</dbReference>
<evidence type="ECO:0000256" key="6">
    <source>
        <dbReference type="SAM" id="SignalP"/>
    </source>
</evidence>
<feature type="chain" id="PRO_5027536398" evidence="6">
    <location>
        <begin position="22"/>
        <end position="344"/>
    </location>
</feature>
<dbReference type="RefSeq" id="XP_023563721.1">
    <property type="nucleotide sequence ID" value="XM_023707953.1"/>
</dbReference>
<evidence type="ECO:0000313" key="8">
    <source>
        <dbReference type="Proteomes" id="UP000515203"/>
    </source>
</evidence>
<keyword evidence="2" id="KW-1015">Disulfide bond</keyword>
<accession>A0A6P6DUS8</accession>
<evidence type="ECO:0000256" key="4">
    <source>
        <dbReference type="SAM" id="MobiDB-lite"/>
    </source>
</evidence>
<keyword evidence="3" id="KW-0393">Immunoglobulin domain</keyword>
<evidence type="ECO:0000256" key="5">
    <source>
        <dbReference type="SAM" id="Phobius"/>
    </source>
</evidence>
<keyword evidence="1 6" id="KW-0732">Signal</keyword>
<evidence type="ECO:0000256" key="1">
    <source>
        <dbReference type="ARBA" id="ARBA00022729"/>
    </source>
</evidence>
<organism evidence="8 9">
    <name type="scientific">Octodon degus</name>
    <name type="common">Degu</name>
    <name type="synonym">Sciurus degus</name>
    <dbReference type="NCBI Taxonomy" id="10160"/>
    <lineage>
        <taxon>Eukaryota</taxon>
        <taxon>Metazoa</taxon>
        <taxon>Chordata</taxon>
        <taxon>Craniata</taxon>
        <taxon>Vertebrata</taxon>
        <taxon>Euteleostomi</taxon>
        <taxon>Mammalia</taxon>
        <taxon>Eutheria</taxon>
        <taxon>Euarchontoglires</taxon>
        <taxon>Glires</taxon>
        <taxon>Rodentia</taxon>
        <taxon>Hystricomorpha</taxon>
        <taxon>Octodontidae</taxon>
        <taxon>Octodon</taxon>
    </lineage>
</organism>
<feature type="transmembrane region" description="Helical" evidence="5">
    <location>
        <begin position="222"/>
        <end position="245"/>
    </location>
</feature>
<dbReference type="FunFam" id="2.60.40.10:FF:000049">
    <property type="entry name" value="Leukocyte immunoglobulin-like receptor subfamily B member 1"/>
    <property type="match status" value="2"/>
</dbReference>
<feature type="compositionally biased region" description="Basic and acidic residues" evidence="4">
    <location>
        <begin position="280"/>
        <end position="297"/>
    </location>
</feature>
<protein>
    <submittedName>
        <fullName evidence="9">Leukocyte immunoglobulin-like receptor subfamily B member 4 isoform X1</fullName>
    </submittedName>
</protein>
<dbReference type="AlphaFoldDB" id="A0A6P6DUS8"/>
<evidence type="ECO:0000259" key="7">
    <source>
        <dbReference type="SMART" id="SM00409"/>
    </source>
</evidence>
<evidence type="ECO:0000256" key="3">
    <source>
        <dbReference type="ARBA" id="ARBA00023319"/>
    </source>
</evidence>
<name>A0A6P6DUS8_OCTDE</name>
<keyword evidence="8" id="KW-1185">Reference proteome</keyword>
<keyword evidence="5" id="KW-1133">Transmembrane helix</keyword>
<dbReference type="InterPro" id="IPR003599">
    <property type="entry name" value="Ig_sub"/>
</dbReference>
<dbReference type="PANTHER" id="PTHR11738:SF193">
    <property type="entry name" value="IMMUNOGLOBULIN SUBTYPE DOMAIN-CONTAINING PROTEIN"/>
    <property type="match status" value="1"/>
</dbReference>
<dbReference type="OrthoDB" id="9633700at2759"/>
<dbReference type="Gene3D" id="2.60.40.10">
    <property type="entry name" value="Immunoglobulins"/>
    <property type="match status" value="2"/>
</dbReference>
<reference evidence="9" key="1">
    <citation type="submission" date="2025-08" db="UniProtKB">
        <authorList>
            <consortium name="RefSeq"/>
        </authorList>
    </citation>
    <scope>IDENTIFICATION</scope>
</reference>
<dbReference type="PANTHER" id="PTHR11738">
    <property type="entry name" value="MHC CLASS I NK CELL RECEPTOR"/>
    <property type="match status" value="1"/>
</dbReference>
<dbReference type="SUPFAM" id="SSF48726">
    <property type="entry name" value="Immunoglobulin"/>
    <property type="match status" value="2"/>
</dbReference>
<feature type="region of interest" description="Disordered" evidence="4">
    <location>
        <begin position="255"/>
        <end position="297"/>
    </location>
</feature>
<proteinExistence type="predicted"/>
<feature type="domain" description="Immunoglobulin" evidence="7">
    <location>
        <begin position="34"/>
        <end position="118"/>
    </location>
</feature>
<dbReference type="GO" id="GO:0005886">
    <property type="term" value="C:plasma membrane"/>
    <property type="evidence" value="ECO:0007669"/>
    <property type="project" value="TreeGrafter"/>
</dbReference>
<sequence length="344" mass="37195">MAPSLTLLLAFVSALDDKIWAHGASSSSPCIWAVPGAVIPNGSSVRIFCRVPPGVTALRLYHGEPGGRWHERLPEGAQDVVNFSLPKVTQLDAGKYFCDYWKQRSWTGQTELLELVVTGIYKDQPSLTAHPSAQTVPGGNLTLQCQPVSRYDTYILCRGGGDSFPQDCSPQSHSSFLISFVSLDQAGPYTCYATQSISPHLWTLPSNPLLLSVKLSLDVSTAIVASAAAAFLLLVLLLLLLLLCLRRRRGKRSMSRGAAYDGTKGQMRHESSSPPVLIHGESEDHDAQGAEPEAARQRDTLVPLAEAPQEVTYAQLHPVRPRAGVAPLLSQDPEACVYATLTLS</sequence>
<dbReference type="Proteomes" id="UP000515203">
    <property type="component" value="Unplaced"/>
</dbReference>
<dbReference type="GO" id="GO:0002764">
    <property type="term" value="P:immune response-regulating signaling pathway"/>
    <property type="evidence" value="ECO:0007669"/>
    <property type="project" value="TreeGrafter"/>
</dbReference>
<feature type="signal peptide" evidence="6">
    <location>
        <begin position="1"/>
        <end position="21"/>
    </location>
</feature>
<feature type="domain" description="Immunoglobulin" evidence="7">
    <location>
        <begin position="130"/>
        <end position="214"/>
    </location>
</feature>
<keyword evidence="5" id="KW-0812">Transmembrane</keyword>